<feature type="active site" description="Proton acceptor" evidence="4">
    <location>
        <position position="250"/>
    </location>
</feature>
<dbReference type="Pfam" id="PF08100">
    <property type="entry name" value="Dimerisation"/>
    <property type="match status" value="1"/>
</dbReference>
<evidence type="ECO:0000313" key="8">
    <source>
        <dbReference type="Proteomes" id="UP000834611"/>
    </source>
</evidence>
<evidence type="ECO:0000256" key="2">
    <source>
        <dbReference type="ARBA" id="ARBA00022679"/>
    </source>
</evidence>
<dbReference type="PROSITE" id="PS51683">
    <property type="entry name" value="SAM_OMT_II"/>
    <property type="match status" value="1"/>
</dbReference>
<evidence type="ECO:0000256" key="4">
    <source>
        <dbReference type="PIRSR" id="PIRSR005739-1"/>
    </source>
</evidence>
<dbReference type="EMBL" id="CAHPSF010000006">
    <property type="protein sequence ID" value="CAB5700746.1"/>
    <property type="molecule type" value="Genomic_DNA"/>
</dbReference>
<dbReference type="Pfam" id="PF00891">
    <property type="entry name" value="Methyltransf_2"/>
    <property type="match status" value="1"/>
</dbReference>
<dbReference type="PIRSF" id="PIRSF005739">
    <property type="entry name" value="O-mtase"/>
    <property type="match status" value="1"/>
</dbReference>
<dbReference type="InterPro" id="IPR016461">
    <property type="entry name" value="COMT-like"/>
</dbReference>
<dbReference type="InterPro" id="IPR029063">
    <property type="entry name" value="SAM-dependent_MTases_sf"/>
</dbReference>
<dbReference type="RefSeq" id="WP_164455452.1">
    <property type="nucleotide sequence ID" value="NZ_ABDWLN020000014.1"/>
</dbReference>
<dbReference type="GO" id="GO:0046983">
    <property type="term" value="F:protein dimerization activity"/>
    <property type="evidence" value="ECO:0007669"/>
    <property type="project" value="InterPro"/>
</dbReference>
<dbReference type="Proteomes" id="UP000834611">
    <property type="component" value="Unassembled WGS sequence"/>
</dbReference>
<dbReference type="InterPro" id="IPR001077">
    <property type="entry name" value="COMT_C"/>
</dbReference>
<dbReference type="Gene3D" id="1.10.10.10">
    <property type="entry name" value="Winged helix-like DNA-binding domain superfamily/Winged helix DNA-binding domain"/>
    <property type="match status" value="1"/>
</dbReference>
<dbReference type="InterPro" id="IPR036390">
    <property type="entry name" value="WH_DNA-bd_sf"/>
</dbReference>
<evidence type="ECO:0000256" key="1">
    <source>
        <dbReference type="ARBA" id="ARBA00022603"/>
    </source>
</evidence>
<dbReference type="GO" id="GO:0008171">
    <property type="term" value="F:O-methyltransferase activity"/>
    <property type="evidence" value="ECO:0007669"/>
    <property type="project" value="InterPro"/>
</dbReference>
<feature type="domain" description="O-methyltransferase C-terminal" evidence="5">
    <location>
        <begin position="129"/>
        <end position="319"/>
    </location>
</feature>
<keyword evidence="1" id="KW-0489">Methyltransferase</keyword>
<dbReference type="GO" id="GO:0032259">
    <property type="term" value="P:methylation"/>
    <property type="evidence" value="ECO:0007669"/>
    <property type="project" value="UniProtKB-KW"/>
</dbReference>
<keyword evidence="3" id="KW-0949">S-adenosyl-L-methionine</keyword>
<accession>A0A9N8D0P5</accession>
<protein>
    <submittedName>
        <fullName evidence="7">Multifunctional cyclase-dehydratase-3-O-methyl transferase tcmN</fullName>
    </submittedName>
</protein>
<feature type="domain" description="O-methyltransferase dimerisation" evidence="6">
    <location>
        <begin position="23"/>
        <end position="94"/>
    </location>
</feature>
<proteinExistence type="predicted"/>
<dbReference type="PANTHER" id="PTHR43712">
    <property type="entry name" value="PUTATIVE (AFU_ORTHOLOGUE AFUA_4G14580)-RELATED"/>
    <property type="match status" value="1"/>
</dbReference>
<evidence type="ECO:0000259" key="6">
    <source>
        <dbReference type="Pfam" id="PF08100"/>
    </source>
</evidence>
<dbReference type="InterPro" id="IPR036388">
    <property type="entry name" value="WH-like_DNA-bd_sf"/>
</dbReference>
<keyword evidence="2 7" id="KW-0808">Transferase</keyword>
<dbReference type="SUPFAM" id="SSF53335">
    <property type="entry name" value="S-adenosyl-L-methionine-dependent methyltransferases"/>
    <property type="match status" value="1"/>
</dbReference>
<sequence>MNKMPSLPMQDLQPALHILEQSIGYLYQAALRAAVKLRIAEALQSGSKTAEELAKETGANPRELTRLLRLLATKDIFKLTPDNKFDLTPAAQYLSEKNTFSLRQAVLMFTDPSFWLPAGELHRSAFEPHLFNSMFGMSFYEYWDERITDSDNFHEGISSVSKLENAFIVESYSFPDNALVADIGGGCGGLLLEVMKANLTLKGILFDKAQVLEKHIFNQLDDPTRWSIQAGSFLEACPEADIYLLKYITHNWSDTVAIKILKTIRKSMSPNSKLLIIENIVTNDNHPHFSKNMDLVQMVLFDEGHERTETEFNSLLNQANLQLKQIISTQCHISIIEAYPI</sequence>
<evidence type="ECO:0000313" key="7">
    <source>
        <dbReference type="EMBL" id="CAB5700746.1"/>
    </source>
</evidence>
<dbReference type="PANTHER" id="PTHR43712:SF2">
    <property type="entry name" value="O-METHYLTRANSFERASE CICE"/>
    <property type="match status" value="1"/>
</dbReference>
<evidence type="ECO:0000259" key="5">
    <source>
        <dbReference type="Pfam" id="PF00891"/>
    </source>
</evidence>
<reference evidence="7" key="1">
    <citation type="submission" date="2020-05" db="EMBL/GenBank/DDBJ databases">
        <authorList>
            <person name="Delgado-Blas J."/>
        </authorList>
    </citation>
    <scope>NUCLEOTIDE SEQUENCE</scope>
    <source>
        <strain evidence="7">BB1453</strain>
    </source>
</reference>
<dbReference type="Gene3D" id="3.40.50.150">
    <property type="entry name" value="Vaccinia Virus protein VP39"/>
    <property type="match status" value="1"/>
</dbReference>
<dbReference type="AlphaFoldDB" id="A0A9N8D0P5"/>
<evidence type="ECO:0000256" key="3">
    <source>
        <dbReference type="ARBA" id="ARBA00022691"/>
    </source>
</evidence>
<dbReference type="SUPFAM" id="SSF46785">
    <property type="entry name" value="Winged helix' DNA-binding domain"/>
    <property type="match status" value="1"/>
</dbReference>
<name>A0A9N8D0P5_PRORE</name>
<dbReference type="InterPro" id="IPR012967">
    <property type="entry name" value="COMT_dimerisation"/>
</dbReference>
<comment type="caution">
    <text evidence="7">The sequence shown here is derived from an EMBL/GenBank/DDBJ whole genome shotgun (WGS) entry which is preliminary data.</text>
</comment>
<gene>
    <name evidence="7" type="primary">tcmN</name>
    <name evidence="7" type="ORF">GHA_02632</name>
</gene>
<organism evidence="7 8">
    <name type="scientific">Providencia rettgeri</name>
    <dbReference type="NCBI Taxonomy" id="587"/>
    <lineage>
        <taxon>Bacteria</taxon>
        <taxon>Pseudomonadati</taxon>
        <taxon>Pseudomonadota</taxon>
        <taxon>Gammaproteobacteria</taxon>
        <taxon>Enterobacterales</taxon>
        <taxon>Morganellaceae</taxon>
        <taxon>Providencia</taxon>
    </lineage>
</organism>